<dbReference type="Pfam" id="PF00583">
    <property type="entry name" value="Acetyltransf_1"/>
    <property type="match status" value="1"/>
</dbReference>
<keyword evidence="2" id="KW-0012">Acyltransferase</keyword>
<dbReference type="SUPFAM" id="SSF55729">
    <property type="entry name" value="Acyl-CoA N-acyltransferases (Nat)"/>
    <property type="match status" value="1"/>
</dbReference>
<dbReference type="InterPro" id="IPR000182">
    <property type="entry name" value="GNAT_dom"/>
</dbReference>
<proteinExistence type="predicted"/>
<name>A0ABV4EDF7_9GAMM</name>
<protein>
    <submittedName>
        <fullName evidence="4">N-acetyltransferase family protein</fullName>
    </submittedName>
</protein>
<keyword evidence="5" id="KW-1185">Reference proteome</keyword>
<evidence type="ECO:0000256" key="2">
    <source>
        <dbReference type="ARBA" id="ARBA00023315"/>
    </source>
</evidence>
<feature type="domain" description="N-acetyltransferase" evidence="3">
    <location>
        <begin position="4"/>
        <end position="157"/>
    </location>
</feature>
<dbReference type="PANTHER" id="PTHR43072:SF23">
    <property type="entry name" value="UPF0039 PROTEIN C11D3.02C"/>
    <property type="match status" value="1"/>
</dbReference>
<dbReference type="RefSeq" id="WP_369896608.1">
    <property type="nucleotide sequence ID" value="NZ_JBGFFX010000017.1"/>
</dbReference>
<organism evidence="4 5">
    <name type="scientific">Erwinia aeris</name>
    <dbReference type="NCBI Taxonomy" id="3239803"/>
    <lineage>
        <taxon>Bacteria</taxon>
        <taxon>Pseudomonadati</taxon>
        <taxon>Pseudomonadota</taxon>
        <taxon>Gammaproteobacteria</taxon>
        <taxon>Enterobacterales</taxon>
        <taxon>Erwiniaceae</taxon>
        <taxon>Erwinia</taxon>
    </lineage>
</organism>
<evidence type="ECO:0000256" key="1">
    <source>
        <dbReference type="ARBA" id="ARBA00022679"/>
    </source>
</evidence>
<evidence type="ECO:0000313" key="4">
    <source>
        <dbReference type="EMBL" id="MEY8772977.1"/>
    </source>
</evidence>
<keyword evidence="1" id="KW-0808">Transferase</keyword>
<reference evidence="4 5" key="1">
    <citation type="submission" date="2024-07" db="EMBL/GenBank/DDBJ databases">
        <authorList>
            <person name="Hebao G."/>
        </authorList>
    </citation>
    <scope>NUCLEOTIDE SEQUENCE [LARGE SCALE GENOMIC DNA]</scope>
    <source>
        <strain evidence="4 5">ACCC 02193</strain>
    </source>
</reference>
<accession>A0ABV4EDF7</accession>
<dbReference type="PROSITE" id="PS51186">
    <property type="entry name" value="GNAT"/>
    <property type="match status" value="1"/>
</dbReference>
<dbReference type="PANTHER" id="PTHR43072">
    <property type="entry name" value="N-ACETYLTRANSFERASE"/>
    <property type="match status" value="1"/>
</dbReference>
<dbReference type="EMBL" id="JBGFFX010000017">
    <property type="protein sequence ID" value="MEY8772977.1"/>
    <property type="molecule type" value="Genomic_DNA"/>
</dbReference>
<comment type="caution">
    <text evidence="4">The sequence shown here is derived from an EMBL/GenBank/DDBJ whole genome shotgun (WGS) entry which is preliminary data.</text>
</comment>
<dbReference type="InterPro" id="IPR016181">
    <property type="entry name" value="Acyl_CoA_acyltransferase"/>
</dbReference>
<evidence type="ECO:0000313" key="5">
    <source>
        <dbReference type="Proteomes" id="UP001565243"/>
    </source>
</evidence>
<dbReference type="Proteomes" id="UP001565243">
    <property type="component" value="Unassembled WGS sequence"/>
</dbReference>
<gene>
    <name evidence="4" type="ORF">AB6T85_21430</name>
</gene>
<dbReference type="Gene3D" id="3.40.630.30">
    <property type="match status" value="1"/>
</dbReference>
<dbReference type="CDD" id="cd04301">
    <property type="entry name" value="NAT_SF"/>
    <property type="match status" value="1"/>
</dbReference>
<sequence>MVEITIKEMRQDDWNAVRDIYQAGIATGNATFQTAAPEWDEWNAGHLTKCRYVACVHDELIGWAALSPYSSRHAYRGVAELSIYVHPNNHKYGVGKQLLSTLITASEQAGYWTLIAGIFPENQASIRLHLGQGFRKVGYREKVGEMNGVFRDVIIFEKRSGKVSSD</sequence>
<evidence type="ECO:0000259" key="3">
    <source>
        <dbReference type="PROSITE" id="PS51186"/>
    </source>
</evidence>